<sequence length="65" mass="7421">MTIVTIERARAECIPSWRIRNVADHNQRQADRTGDRRLREQARALRILAMEIETEEMAAAVGMAA</sequence>
<comment type="caution">
    <text evidence="1">The sequence shown here is derived from an EMBL/GenBank/DDBJ whole genome shotgun (WGS) entry which is preliminary data.</text>
</comment>
<dbReference type="EMBL" id="SMSI01000002">
    <property type="protein sequence ID" value="TDH35682.1"/>
    <property type="molecule type" value="Genomic_DNA"/>
</dbReference>
<dbReference type="RefSeq" id="WP_133284382.1">
    <property type="nucleotide sequence ID" value="NZ_SMSI01000002.1"/>
</dbReference>
<dbReference type="AlphaFoldDB" id="A0A4V3A6Z7"/>
<evidence type="ECO:0000313" key="1">
    <source>
        <dbReference type="EMBL" id="TDH35682.1"/>
    </source>
</evidence>
<name>A0A4V3A6Z7_9HYPH</name>
<organism evidence="1 2">
    <name type="scientific">Pseudohoeflea suaedae</name>
    <dbReference type="NCBI Taxonomy" id="877384"/>
    <lineage>
        <taxon>Bacteria</taxon>
        <taxon>Pseudomonadati</taxon>
        <taxon>Pseudomonadota</taxon>
        <taxon>Alphaproteobacteria</taxon>
        <taxon>Hyphomicrobiales</taxon>
        <taxon>Rhizobiaceae</taxon>
        <taxon>Pseudohoeflea</taxon>
    </lineage>
</organism>
<protein>
    <submittedName>
        <fullName evidence="1">Uncharacterized protein</fullName>
    </submittedName>
</protein>
<reference evidence="1 2" key="1">
    <citation type="journal article" date="2013" name="Int. J. Syst. Evol. Microbiol.">
        <title>Hoeflea suaedae sp. nov., an endophytic bacterium isolated from the root of the halophyte Suaeda maritima.</title>
        <authorList>
            <person name="Chung E.J."/>
            <person name="Park J.A."/>
            <person name="Pramanik P."/>
            <person name="Bibi F."/>
            <person name="Jeon C.O."/>
            <person name="Chung Y.R."/>
        </authorList>
    </citation>
    <scope>NUCLEOTIDE SEQUENCE [LARGE SCALE GENOMIC DNA]</scope>
    <source>
        <strain evidence="1 2">YC6898</strain>
    </source>
</reference>
<accession>A0A4V3A6Z7</accession>
<evidence type="ECO:0000313" key="2">
    <source>
        <dbReference type="Proteomes" id="UP000295131"/>
    </source>
</evidence>
<proteinExistence type="predicted"/>
<dbReference type="Proteomes" id="UP000295131">
    <property type="component" value="Unassembled WGS sequence"/>
</dbReference>
<keyword evidence="2" id="KW-1185">Reference proteome</keyword>
<gene>
    <name evidence="1" type="ORF">E2A64_10095</name>
</gene>